<name>A0A7X0FDJ1_9HYPH</name>
<protein>
    <submittedName>
        <fullName evidence="1">NADP-dependent 3-hydroxy acid dehydrogenase YdfG</fullName>
    </submittedName>
</protein>
<keyword evidence="2" id="KW-1185">Reference proteome</keyword>
<sequence length="36" mass="3955">MVAVHLRSVFLATRLALPIMYVQNNGKIINTASQLA</sequence>
<dbReference type="RefSeq" id="WP_425488819.1">
    <property type="nucleotide sequence ID" value="NZ_JACHOU010000032.1"/>
</dbReference>
<evidence type="ECO:0000313" key="2">
    <source>
        <dbReference type="Proteomes" id="UP000536262"/>
    </source>
</evidence>
<proteinExistence type="predicted"/>
<dbReference type="Gene3D" id="3.40.50.720">
    <property type="entry name" value="NAD(P)-binding Rossmann-like Domain"/>
    <property type="match status" value="1"/>
</dbReference>
<comment type="caution">
    <text evidence="1">The sequence shown here is derived from an EMBL/GenBank/DDBJ whole genome shotgun (WGS) entry which is preliminary data.</text>
</comment>
<gene>
    <name evidence="1" type="ORF">GGR00_005606</name>
</gene>
<dbReference type="SUPFAM" id="SSF51735">
    <property type="entry name" value="NAD(P)-binding Rossmann-fold domains"/>
    <property type="match status" value="1"/>
</dbReference>
<reference evidence="1 2" key="1">
    <citation type="submission" date="2020-08" db="EMBL/GenBank/DDBJ databases">
        <title>Genomic Encyclopedia of Type Strains, Phase IV (KMG-IV): sequencing the most valuable type-strain genomes for metagenomic binning, comparative biology and taxonomic classification.</title>
        <authorList>
            <person name="Goeker M."/>
        </authorList>
    </citation>
    <scope>NUCLEOTIDE SEQUENCE [LARGE SCALE GENOMIC DNA]</scope>
    <source>
        <strain evidence="1 2">DSM 7051</strain>
    </source>
</reference>
<accession>A0A7X0FDJ1</accession>
<organism evidence="1 2">
    <name type="scientific">Aminobacter aganoensis</name>
    <dbReference type="NCBI Taxonomy" id="83264"/>
    <lineage>
        <taxon>Bacteria</taxon>
        <taxon>Pseudomonadati</taxon>
        <taxon>Pseudomonadota</taxon>
        <taxon>Alphaproteobacteria</taxon>
        <taxon>Hyphomicrobiales</taxon>
        <taxon>Phyllobacteriaceae</taxon>
        <taxon>Aminobacter</taxon>
    </lineage>
</organism>
<dbReference type="Proteomes" id="UP000536262">
    <property type="component" value="Unassembled WGS sequence"/>
</dbReference>
<dbReference type="EMBL" id="JACHOU010000032">
    <property type="protein sequence ID" value="MBB6357782.1"/>
    <property type="molecule type" value="Genomic_DNA"/>
</dbReference>
<dbReference type="InterPro" id="IPR036291">
    <property type="entry name" value="NAD(P)-bd_dom_sf"/>
</dbReference>
<evidence type="ECO:0000313" key="1">
    <source>
        <dbReference type="EMBL" id="MBB6357782.1"/>
    </source>
</evidence>
<dbReference type="AlphaFoldDB" id="A0A7X0FDJ1"/>